<dbReference type="EMBL" id="JBAFSM010000038">
    <property type="protein sequence ID" value="MEG3438966.1"/>
    <property type="molecule type" value="Genomic_DNA"/>
</dbReference>
<comment type="similarity">
    <text evidence="1 3">Belongs to the GcvH family.</text>
</comment>
<name>A0AAW9QZ67_9CHRO</name>
<dbReference type="InterPro" id="IPR000089">
    <property type="entry name" value="Biotin_lipoyl"/>
</dbReference>
<evidence type="ECO:0000313" key="7">
    <source>
        <dbReference type="Proteomes" id="UP001328733"/>
    </source>
</evidence>
<organism evidence="6 7">
    <name type="scientific">Pannus brasiliensis CCIBt3594</name>
    <dbReference type="NCBI Taxonomy" id="1427578"/>
    <lineage>
        <taxon>Bacteria</taxon>
        <taxon>Bacillati</taxon>
        <taxon>Cyanobacteriota</taxon>
        <taxon>Cyanophyceae</taxon>
        <taxon>Oscillatoriophycideae</taxon>
        <taxon>Chroococcales</taxon>
        <taxon>Microcystaceae</taxon>
        <taxon>Pannus</taxon>
    </lineage>
</organism>
<dbReference type="GO" id="GO:0019464">
    <property type="term" value="P:glycine decarboxylation via glycine cleavage system"/>
    <property type="evidence" value="ECO:0007669"/>
    <property type="project" value="UniProtKB-UniRule"/>
</dbReference>
<dbReference type="CDD" id="cd06848">
    <property type="entry name" value="GCS_H"/>
    <property type="match status" value="1"/>
</dbReference>
<dbReference type="InterPro" id="IPR002930">
    <property type="entry name" value="GCV_H"/>
</dbReference>
<proteinExistence type="inferred from homology"/>
<feature type="domain" description="Lipoyl-binding" evidence="5">
    <location>
        <begin position="26"/>
        <end position="108"/>
    </location>
</feature>
<dbReference type="GO" id="GO:0005960">
    <property type="term" value="C:glycine cleavage complex"/>
    <property type="evidence" value="ECO:0007669"/>
    <property type="project" value="InterPro"/>
</dbReference>
<dbReference type="PROSITE" id="PS00189">
    <property type="entry name" value="LIPOYL"/>
    <property type="match status" value="1"/>
</dbReference>
<evidence type="ECO:0000313" key="6">
    <source>
        <dbReference type="EMBL" id="MEG3438966.1"/>
    </source>
</evidence>
<comment type="cofactor">
    <cofactor evidence="3">
        <name>(R)-lipoate</name>
        <dbReference type="ChEBI" id="CHEBI:83088"/>
    </cofactor>
    <text evidence="3">Binds 1 lipoyl cofactor covalently.</text>
</comment>
<reference evidence="6 7" key="1">
    <citation type="submission" date="2024-01" db="EMBL/GenBank/DDBJ databases">
        <title>Genomic insights into the taxonomy and metabolism of the cyanobacterium Pannus brasiliensis CCIBt3594.</title>
        <authorList>
            <person name="Machado M."/>
            <person name="Botero N.B."/>
            <person name="Andreote A.P.D."/>
            <person name="Feitosa A.M.T."/>
            <person name="Popin R."/>
            <person name="Sivonen K."/>
            <person name="Fiore M.F."/>
        </authorList>
    </citation>
    <scope>NUCLEOTIDE SEQUENCE [LARGE SCALE GENOMIC DNA]</scope>
    <source>
        <strain evidence="6 7">CCIBt3594</strain>
    </source>
</reference>
<dbReference type="NCBIfam" id="TIGR00527">
    <property type="entry name" value="gcvH"/>
    <property type="match status" value="1"/>
</dbReference>
<evidence type="ECO:0000256" key="1">
    <source>
        <dbReference type="ARBA" id="ARBA00009249"/>
    </source>
</evidence>
<dbReference type="RefSeq" id="WP_332866450.1">
    <property type="nucleotide sequence ID" value="NZ_JBAFSM010000038.1"/>
</dbReference>
<dbReference type="PANTHER" id="PTHR11715:SF3">
    <property type="entry name" value="GLYCINE CLEAVAGE SYSTEM H PROTEIN-RELATED"/>
    <property type="match status" value="1"/>
</dbReference>
<comment type="function">
    <text evidence="3">The glycine cleavage system catalyzes the degradation of glycine. The H protein shuttles the methylamine group of glycine from the P protein to the T protein.</text>
</comment>
<keyword evidence="2 3" id="KW-0450">Lipoyl</keyword>
<dbReference type="Proteomes" id="UP001328733">
    <property type="component" value="Unassembled WGS sequence"/>
</dbReference>
<gene>
    <name evidence="3 6" type="primary">gcvH</name>
    <name evidence="6" type="ORF">V0288_17705</name>
</gene>
<feature type="modified residue" description="N6-lipoyllysine" evidence="3 4">
    <location>
        <position position="67"/>
    </location>
</feature>
<dbReference type="InterPro" id="IPR033753">
    <property type="entry name" value="GCV_H/Fam206"/>
</dbReference>
<comment type="subunit">
    <text evidence="3">The glycine cleavage system is composed of four proteins: P, T, L and H.</text>
</comment>
<dbReference type="HAMAP" id="MF_00272">
    <property type="entry name" value="GcvH"/>
    <property type="match status" value="1"/>
</dbReference>
<evidence type="ECO:0000259" key="5">
    <source>
        <dbReference type="PROSITE" id="PS50968"/>
    </source>
</evidence>
<dbReference type="SUPFAM" id="SSF51230">
    <property type="entry name" value="Single hybrid motif"/>
    <property type="match status" value="1"/>
</dbReference>
<dbReference type="PROSITE" id="PS50968">
    <property type="entry name" value="BIOTINYL_LIPOYL"/>
    <property type="match status" value="1"/>
</dbReference>
<dbReference type="AlphaFoldDB" id="A0AAW9QZ67"/>
<dbReference type="Gene3D" id="2.40.50.100">
    <property type="match status" value="1"/>
</dbReference>
<dbReference type="InterPro" id="IPR003016">
    <property type="entry name" value="2-oxoA_DH_lipoyl-BS"/>
</dbReference>
<keyword evidence="7" id="KW-1185">Reference proteome</keyword>
<evidence type="ECO:0000256" key="2">
    <source>
        <dbReference type="ARBA" id="ARBA00022823"/>
    </source>
</evidence>
<protein>
    <recommendedName>
        <fullName evidence="3">Glycine cleavage system H protein</fullName>
    </recommendedName>
</protein>
<evidence type="ECO:0000256" key="4">
    <source>
        <dbReference type="PIRSR" id="PIRSR617453-50"/>
    </source>
</evidence>
<dbReference type="NCBIfam" id="NF002270">
    <property type="entry name" value="PRK01202.1"/>
    <property type="match status" value="1"/>
</dbReference>
<accession>A0AAW9QZ67</accession>
<comment type="caution">
    <text evidence="6">The sequence shown here is derived from an EMBL/GenBank/DDBJ whole genome shotgun (WGS) entry which is preliminary data.</text>
</comment>
<dbReference type="GO" id="GO:0009249">
    <property type="term" value="P:protein lipoylation"/>
    <property type="evidence" value="ECO:0007669"/>
    <property type="project" value="TreeGrafter"/>
</dbReference>
<dbReference type="InterPro" id="IPR017453">
    <property type="entry name" value="GCV_H_sub"/>
</dbReference>
<dbReference type="Pfam" id="PF01597">
    <property type="entry name" value="GCV_H"/>
    <property type="match status" value="1"/>
</dbReference>
<dbReference type="PANTHER" id="PTHR11715">
    <property type="entry name" value="GLYCINE CLEAVAGE SYSTEM H PROTEIN"/>
    <property type="match status" value="1"/>
</dbReference>
<dbReference type="InterPro" id="IPR011053">
    <property type="entry name" value="Single_hybrid_motif"/>
</dbReference>
<sequence length="133" mass="14444">MTFEFEYPDNLRYTESHEYVRLEGEIATIGISSFAIRELGDIVFFELPKVGDTIVAGEPIGTVESVKAVAELYAPVSGTVTAQHGDVVDDPALVMDDPYDDGWLFQVRVDNPDTALAGTLGAGEYRARVEGEG</sequence>
<evidence type="ECO:0000256" key="3">
    <source>
        <dbReference type="HAMAP-Rule" id="MF_00272"/>
    </source>
</evidence>
<dbReference type="GO" id="GO:0005829">
    <property type="term" value="C:cytosol"/>
    <property type="evidence" value="ECO:0007669"/>
    <property type="project" value="TreeGrafter"/>
</dbReference>